<evidence type="ECO:0000256" key="6">
    <source>
        <dbReference type="ARBA" id="ARBA00023136"/>
    </source>
</evidence>
<feature type="transmembrane region" description="Helical" evidence="10">
    <location>
        <begin position="724"/>
        <end position="749"/>
    </location>
</feature>
<organism evidence="12">
    <name type="scientific">Hydra vulgaris</name>
    <name type="common">Hydra</name>
    <name type="synonym">Hydra attenuata</name>
    <dbReference type="NCBI Taxonomy" id="6087"/>
    <lineage>
        <taxon>Eukaryota</taxon>
        <taxon>Metazoa</taxon>
        <taxon>Cnidaria</taxon>
        <taxon>Hydrozoa</taxon>
        <taxon>Hydroidolina</taxon>
        <taxon>Anthoathecata</taxon>
        <taxon>Aplanulata</taxon>
        <taxon>Hydridae</taxon>
        <taxon>Hydra</taxon>
    </lineage>
</organism>
<evidence type="ECO:0000256" key="3">
    <source>
        <dbReference type="ARBA" id="ARBA00022692"/>
    </source>
</evidence>
<dbReference type="Pfam" id="PF00003">
    <property type="entry name" value="7tm_3"/>
    <property type="match status" value="1"/>
</dbReference>
<dbReference type="PROSITE" id="PS50259">
    <property type="entry name" value="G_PROTEIN_RECEP_F3_4"/>
    <property type="match status" value="1"/>
</dbReference>
<dbReference type="InterPro" id="IPR000337">
    <property type="entry name" value="GPCR_3"/>
</dbReference>
<keyword evidence="9" id="KW-0807">Transducer</keyword>
<dbReference type="CDD" id="cd13953">
    <property type="entry name" value="7tm_classC_mGluR-like"/>
    <property type="match status" value="1"/>
</dbReference>
<keyword evidence="8" id="KW-0325">Glycoprotein</keyword>
<dbReference type="InterPro" id="IPR028082">
    <property type="entry name" value="Peripla_BP_I"/>
</dbReference>
<dbReference type="InterPro" id="IPR038550">
    <property type="entry name" value="GPCR_3_9-Cys_sf"/>
</dbReference>
<dbReference type="OrthoDB" id="6022339at2759"/>
<evidence type="ECO:0000256" key="9">
    <source>
        <dbReference type="ARBA" id="ARBA00023224"/>
    </source>
</evidence>
<keyword evidence="4 10" id="KW-1133">Transmembrane helix</keyword>
<keyword evidence="5" id="KW-0297">G-protein coupled receptor</keyword>
<feature type="transmembrane region" description="Helical" evidence="10">
    <location>
        <begin position="633"/>
        <end position="658"/>
    </location>
</feature>
<dbReference type="PANTHER" id="PTHR24060">
    <property type="entry name" value="METABOTROPIC GLUTAMATE RECEPTOR"/>
    <property type="match status" value="1"/>
</dbReference>
<feature type="non-terminal residue" evidence="12">
    <location>
        <position position="1"/>
    </location>
</feature>
<evidence type="ECO:0000256" key="1">
    <source>
        <dbReference type="ARBA" id="ARBA00004651"/>
    </source>
</evidence>
<keyword evidence="3 10" id="KW-0812">Transmembrane</keyword>
<dbReference type="GO" id="GO:0005886">
    <property type="term" value="C:plasma membrane"/>
    <property type="evidence" value="ECO:0007669"/>
    <property type="project" value="UniProtKB-SubCell"/>
</dbReference>
<evidence type="ECO:0000256" key="7">
    <source>
        <dbReference type="ARBA" id="ARBA00023170"/>
    </source>
</evidence>
<feature type="transmembrane region" description="Helical" evidence="10">
    <location>
        <begin position="600"/>
        <end position="621"/>
    </location>
</feature>
<dbReference type="AlphaFoldDB" id="T2MFG2"/>
<dbReference type="Pfam" id="PF01094">
    <property type="entry name" value="ANF_receptor"/>
    <property type="match status" value="1"/>
</dbReference>
<keyword evidence="2" id="KW-1003">Cell membrane</keyword>
<dbReference type="Gene3D" id="2.10.50.30">
    <property type="entry name" value="GPCR, family 3, nine cysteines domain"/>
    <property type="match status" value="1"/>
</dbReference>
<feature type="domain" description="G-protein coupled receptors family 3 profile" evidence="11">
    <location>
        <begin position="563"/>
        <end position="834"/>
    </location>
</feature>
<protein>
    <submittedName>
        <fullName evidence="12">Extracellular calcium-sensing receptor</fullName>
    </submittedName>
</protein>
<feature type="transmembrane region" description="Helical" evidence="10">
    <location>
        <begin position="797"/>
        <end position="819"/>
    </location>
</feature>
<keyword evidence="7 12" id="KW-0675">Receptor</keyword>
<feature type="transmembrane region" description="Helical" evidence="10">
    <location>
        <begin position="761"/>
        <end position="785"/>
    </location>
</feature>
<evidence type="ECO:0000313" key="12">
    <source>
        <dbReference type="EMBL" id="CDG70993.1"/>
    </source>
</evidence>
<evidence type="ECO:0000256" key="10">
    <source>
        <dbReference type="SAM" id="Phobius"/>
    </source>
</evidence>
<dbReference type="InterPro" id="IPR017978">
    <property type="entry name" value="GPCR_3_C"/>
</dbReference>
<evidence type="ECO:0000256" key="8">
    <source>
        <dbReference type="ARBA" id="ARBA00023180"/>
    </source>
</evidence>
<dbReference type="SUPFAM" id="SSF53822">
    <property type="entry name" value="Periplasmic binding protein-like I"/>
    <property type="match status" value="1"/>
</dbReference>
<evidence type="ECO:0000256" key="5">
    <source>
        <dbReference type="ARBA" id="ARBA00023040"/>
    </source>
</evidence>
<dbReference type="InterPro" id="IPR001828">
    <property type="entry name" value="ANF_lig-bd_rcpt"/>
</dbReference>
<accession>T2MFG2</accession>
<sequence length="847" mass="96266">KLLVQNNLVKMFWNYNILISLLFLITKSSADWDWIGCYNKSKELYDTENTTVIIGGIFPIHFWDQENKKYVLNKPGLLWVEAMVFAINEINNSPSFLQKTKVGYRILDSCNDIKKAMKSALELTQGFPPDGKCLCNSSISKVVAVVGDAASATSAKVAAILSSTVTTQISYSATSTDFNAKQAYPSFLRTIPPDNMQALLIVDLLIHNKWTYVSLIACDDEYGRVGFSELLQILKEVEVCIAVQEIYDVKSDVSDLLTIKVIEKIIQEENANVIVLWCQRPEAIRVLKKAESLRLHNKTWIATETYGMSENIYDIDPNVVRGMFGIVPFQALYEPFETMLKSITPYTVNRNPWIQEYWREKSCDKSSAINCSNINLSELPKSKYAEVIHAVKSIAIGIQLYEKLNNTKPIQPKLLFPYVKNVSFTGLNNLTVSYDEQGNPVVASYSITNLKQIENRKLKWQVIGSWNDKSRGIILISDSQIDYAGGSLKAPVSSCKEICKPGFFAFSFQSSCCWKCVKCTNDSIQPKYGQSNCTPCTENKRSNINRTVCIQPERLYMKANSKEGVLLITFSTIGFIFVLFAIWTFYKYKDTFVVKASNRNLTLLQLVSILFIILLPLVYIHKEIEVYKCGGQLFYFVCFNSIAISVNFTKADRLLRIFKKSKSGRLTKFSILKTNKVQFLTVGALTFIGIVLSLVSFFSFPVQVSYTQKTLENDKMLVVYYCGGYYDSILFLMIGYVSLIALVCGVYAFKARNIPEIYNEARLTSLAMFVFLLSWLIFIPLYLSANGEQQKPEILCFVSFISVICFFLIMYAPKLYIIFFKAKENVRGRIKVKVAEFTKISNEFEKL</sequence>
<dbReference type="Gene3D" id="3.40.50.2300">
    <property type="match status" value="2"/>
</dbReference>
<dbReference type="PRINTS" id="PR00248">
    <property type="entry name" value="GPCRMGR"/>
</dbReference>
<keyword evidence="6 10" id="KW-0472">Membrane</keyword>
<reference evidence="12" key="1">
    <citation type="journal article" date="2013" name="Genome Biol. Evol.">
        <title>Punctuated emergences of genetic and phenotypic innovations in eumetazoan, bilaterian, euteleostome, and hominidae ancestors.</title>
        <authorList>
            <person name="Wenger Y."/>
            <person name="Galliot B."/>
        </authorList>
    </citation>
    <scope>NUCLEOTIDE SEQUENCE</scope>
    <source>
        <tissue evidence="12">Whole animals</tissue>
    </source>
</reference>
<name>T2MFG2_HYDVU</name>
<dbReference type="InterPro" id="IPR050726">
    <property type="entry name" value="mGluR"/>
</dbReference>
<comment type="subcellular location">
    <subcellularLocation>
        <location evidence="1">Cell membrane</location>
        <topology evidence="1">Multi-pass membrane protein</topology>
    </subcellularLocation>
</comment>
<evidence type="ECO:0000259" key="11">
    <source>
        <dbReference type="PROSITE" id="PS50259"/>
    </source>
</evidence>
<gene>
    <name evidence="12" type="primary">CASR</name>
</gene>
<feature type="transmembrane region" description="Helical" evidence="10">
    <location>
        <begin position="679"/>
        <end position="704"/>
    </location>
</feature>
<dbReference type="GO" id="GO:0004930">
    <property type="term" value="F:G protein-coupled receptor activity"/>
    <property type="evidence" value="ECO:0007669"/>
    <property type="project" value="UniProtKB-KW"/>
</dbReference>
<evidence type="ECO:0000256" key="2">
    <source>
        <dbReference type="ARBA" id="ARBA00022475"/>
    </source>
</evidence>
<proteinExistence type="evidence at transcript level"/>
<dbReference type="EMBL" id="HAAD01004761">
    <property type="protein sequence ID" value="CDG70993.1"/>
    <property type="molecule type" value="mRNA"/>
</dbReference>
<feature type="transmembrane region" description="Helical" evidence="10">
    <location>
        <begin position="564"/>
        <end position="588"/>
    </location>
</feature>
<evidence type="ECO:0000256" key="4">
    <source>
        <dbReference type="ARBA" id="ARBA00022989"/>
    </source>
</evidence>